<feature type="chain" id="PRO_5040326202" evidence="2">
    <location>
        <begin position="20"/>
        <end position="305"/>
    </location>
</feature>
<reference evidence="3" key="1">
    <citation type="submission" date="2019-04" db="EMBL/GenBank/DDBJ databases">
        <title>Sequencing of skin fungus with MAO and IRED activity.</title>
        <authorList>
            <person name="Marsaioli A.J."/>
            <person name="Bonatto J.M.C."/>
            <person name="Reis Junior O."/>
        </authorList>
    </citation>
    <scope>NUCLEOTIDE SEQUENCE</scope>
    <source>
        <strain evidence="3">30M1</strain>
    </source>
</reference>
<protein>
    <submittedName>
        <fullName evidence="3">Uncharacterized protein</fullName>
    </submittedName>
</protein>
<keyword evidence="4" id="KW-1185">Reference proteome</keyword>
<gene>
    <name evidence="3" type="ORF">E8E13_004855</name>
</gene>
<name>A0A9P4W776_CURKU</name>
<dbReference type="Proteomes" id="UP000801428">
    <property type="component" value="Unassembled WGS sequence"/>
</dbReference>
<evidence type="ECO:0000256" key="1">
    <source>
        <dbReference type="SAM" id="MobiDB-lite"/>
    </source>
</evidence>
<dbReference type="OrthoDB" id="3440282at2759"/>
<evidence type="ECO:0000313" key="4">
    <source>
        <dbReference type="Proteomes" id="UP000801428"/>
    </source>
</evidence>
<sequence>MMRSNNLWTIVTLAPAALAQGLRQATGGVEPTSIVQWYPTPTPEVSNCTANLITKLCDYKEPGSAFAVASTGKAMCWEYCNAHQPCNFVIFVAGNPYTGSGNCWLYPGEQFDKSAGEEGCEALSVYDKPTCAEPTPTAGACIATASPSAVASICDYPTPDDNCWSSCTASTGATNCLSQCAESESCSYAVFNPGNEDLSPYAAGTCWMYPNGTYDATKAGSCSGKPEQFVYENPCPKPASTPAASGSASGSVSGAKTSATGTNVDAERVSGGVATPTVKPNSATIVRGFGSASFIVIVGFTALMW</sequence>
<proteinExistence type="predicted"/>
<feature type="region of interest" description="Disordered" evidence="1">
    <location>
        <begin position="241"/>
        <end position="277"/>
    </location>
</feature>
<keyword evidence="2" id="KW-0732">Signal</keyword>
<evidence type="ECO:0000313" key="3">
    <source>
        <dbReference type="EMBL" id="KAF2995731.1"/>
    </source>
</evidence>
<feature type="compositionally biased region" description="Low complexity" evidence="1">
    <location>
        <begin position="241"/>
        <end position="262"/>
    </location>
</feature>
<dbReference type="EMBL" id="SWKU01000031">
    <property type="protein sequence ID" value="KAF2995731.1"/>
    <property type="molecule type" value="Genomic_DNA"/>
</dbReference>
<dbReference type="AlphaFoldDB" id="A0A9P4W776"/>
<organism evidence="3 4">
    <name type="scientific">Curvularia kusanoi</name>
    <name type="common">Cochliobolus kusanoi</name>
    <dbReference type="NCBI Taxonomy" id="90978"/>
    <lineage>
        <taxon>Eukaryota</taxon>
        <taxon>Fungi</taxon>
        <taxon>Dikarya</taxon>
        <taxon>Ascomycota</taxon>
        <taxon>Pezizomycotina</taxon>
        <taxon>Dothideomycetes</taxon>
        <taxon>Pleosporomycetidae</taxon>
        <taxon>Pleosporales</taxon>
        <taxon>Pleosporineae</taxon>
        <taxon>Pleosporaceae</taxon>
        <taxon>Curvularia</taxon>
    </lineage>
</organism>
<comment type="caution">
    <text evidence="3">The sequence shown here is derived from an EMBL/GenBank/DDBJ whole genome shotgun (WGS) entry which is preliminary data.</text>
</comment>
<feature type="signal peptide" evidence="2">
    <location>
        <begin position="1"/>
        <end position="19"/>
    </location>
</feature>
<accession>A0A9P4W776</accession>
<evidence type="ECO:0000256" key="2">
    <source>
        <dbReference type="SAM" id="SignalP"/>
    </source>
</evidence>